<evidence type="ECO:0000313" key="5">
    <source>
        <dbReference type="EMBL" id="SHE89376.1"/>
    </source>
</evidence>
<evidence type="ECO:0000256" key="2">
    <source>
        <dbReference type="SAM" id="SignalP"/>
    </source>
</evidence>
<dbReference type="PANTHER" id="PTHR36505">
    <property type="entry name" value="BLR1072 PROTEIN"/>
    <property type="match status" value="1"/>
</dbReference>
<gene>
    <name evidence="5" type="ORF">SAMN02745223_01348</name>
    <name evidence="4" type="ORF">VW29_02370</name>
</gene>
<keyword evidence="6" id="KW-1185">Reference proteome</keyword>
<dbReference type="OrthoDB" id="7951241at2"/>
<evidence type="ECO:0000313" key="4">
    <source>
        <dbReference type="EMBL" id="KKB86428.1"/>
    </source>
</evidence>
<evidence type="ECO:0000313" key="6">
    <source>
        <dbReference type="Proteomes" id="UP000033608"/>
    </source>
</evidence>
<dbReference type="EMBL" id="FQVC01000003">
    <property type="protein sequence ID" value="SHE89376.1"/>
    <property type="molecule type" value="Genomic_DNA"/>
</dbReference>
<reference evidence="5 7" key="2">
    <citation type="submission" date="2016-11" db="EMBL/GenBank/DDBJ databases">
        <authorList>
            <person name="Jaros S."/>
            <person name="Januszkiewicz K."/>
            <person name="Wedrychowicz H."/>
        </authorList>
    </citation>
    <scope>NUCLEOTIDE SEQUENCE [LARGE SCALE GENOMIC DNA]</scope>
    <source>
        <strain evidence="5 7">DSM 17137</strain>
    </source>
</reference>
<protein>
    <submittedName>
        <fullName evidence="5">PRC-barrel domain-containing protein</fullName>
    </submittedName>
</protein>
<feature type="signal peptide" evidence="2">
    <location>
        <begin position="1"/>
        <end position="21"/>
    </location>
</feature>
<reference evidence="4 6" key="1">
    <citation type="submission" date="2015-03" db="EMBL/GenBank/DDBJ databases">
        <authorList>
            <person name="Hassan Y.I."/>
            <person name="Lepp D."/>
            <person name="Zhou T."/>
        </authorList>
    </citation>
    <scope>NUCLEOTIDE SEQUENCE [LARGE SCALE GENOMIC DNA]</scope>
    <source>
        <strain evidence="4 6">DSM 17137</strain>
    </source>
</reference>
<feature type="region of interest" description="Disordered" evidence="1">
    <location>
        <begin position="24"/>
        <end position="52"/>
    </location>
</feature>
<keyword evidence="2" id="KW-0732">Signal</keyword>
<dbReference type="PATRIC" id="fig|1121477.3.peg.1530"/>
<dbReference type="RefSeq" id="WP_046133758.1">
    <property type="nucleotide sequence ID" value="NZ_FQVC01000003.1"/>
</dbReference>
<evidence type="ECO:0000256" key="1">
    <source>
        <dbReference type="SAM" id="MobiDB-lite"/>
    </source>
</evidence>
<dbReference type="SUPFAM" id="SSF50346">
    <property type="entry name" value="PRC-barrel domain"/>
    <property type="match status" value="1"/>
</dbReference>
<dbReference type="STRING" id="1121477.SAMN02745223_01348"/>
<feature type="domain" description="PRC-barrel" evidence="3">
    <location>
        <begin position="83"/>
        <end position="144"/>
    </location>
</feature>
<evidence type="ECO:0000313" key="7">
    <source>
        <dbReference type="Proteomes" id="UP000184533"/>
    </source>
</evidence>
<feature type="chain" id="PRO_5015038411" evidence="2">
    <location>
        <begin position="22"/>
        <end position="198"/>
    </location>
</feature>
<dbReference type="AlphaFoldDB" id="A0A0F5LVR6"/>
<evidence type="ECO:0000259" key="3">
    <source>
        <dbReference type="Pfam" id="PF05239"/>
    </source>
</evidence>
<dbReference type="PANTHER" id="PTHR36505:SF1">
    <property type="entry name" value="BLR1072 PROTEIN"/>
    <property type="match status" value="1"/>
</dbReference>
<dbReference type="InterPro" id="IPR011033">
    <property type="entry name" value="PRC_barrel-like_sf"/>
</dbReference>
<dbReference type="Pfam" id="PF05239">
    <property type="entry name" value="PRC"/>
    <property type="match status" value="1"/>
</dbReference>
<dbReference type="Gene3D" id="2.30.30.240">
    <property type="entry name" value="PRC-barrel domain"/>
    <property type="match status" value="1"/>
</dbReference>
<dbReference type="Proteomes" id="UP000033608">
    <property type="component" value="Unassembled WGS sequence"/>
</dbReference>
<name>A0A0F5LVR6_9HYPH</name>
<dbReference type="Proteomes" id="UP000184533">
    <property type="component" value="Unassembled WGS sequence"/>
</dbReference>
<dbReference type="InterPro" id="IPR027275">
    <property type="entry name" value="PRC-brl_dom"/>
</dbReference>
<proteinExistence type="predicted"/>
<dbReference type="EMBL" id="LAJF01000036">
    <property type="protein sequence ID" value="KKB86428.1"/>
    <property type="molecule type" value="Genomic_DNA"/>
</dbReference>
<organism evidence="4 6">
    <name type="scientific">Devosia limi DSM 17137</name>
    <dbReference type="NCBI Taxonomy" id="1121477"/>
    <lineage>
        <taxon>Bacteria</taxon>
        <taxon>Pseudomonadati</taxon>
        <taxon>Pseudomonadota</taxon>
        <taxon>Alphaproteobacteria</taxon>
        <taxon>Hyphomicrobiales</taxon>
        <taxon>Devosiaceae</taxon>
        <taxon>Devosia</taxon>
    </lineage>
</organism>
<sequence>MIRTLLTTTALSLMLATGAIAQDAAPATTTETPATTTPAPMAPAAPAAVDAAPVESGALETTDVREPWDMSAGYVAADTDNLGTRLIGQPVFSSAGDDAEEIGNISDIVFDENGQIVAVVIGVGGFLGLGEKAVAVDFQTLEFTLATDNTERWVVPTTADALNAAPEFVWADDVPADAAPAAMTPADGGAMAPAPAVQ</sequence>
<accession>A0A0F5LVR6</accession>